<keyword evidence="6" id="KW-0472">Membrane</keyword>
<evidence type="ECO:0000256" key="6">
    <source>
        <dbReference type="ARBA" id="ARBA00023136"/>
    </source>
</evidence>
<keyword evidence="2" id="KW-0813">Transport</keyword>
<dbReference type="PANTHER" id="PTHR13131:SF5">
    <property type="entry name" value="CYSTINOSIN"/>
    <property type="match status" value="1"/>
</dbReference>
<dbReference type="AlphaFoldDB" id="A0A6P9EMI2"/>
<comment type="subcellular location">
    <subcellularLocation>
        <location evidence="1">Lysosome membrane</location>
        <topology evidence="1">Multi-pass membrane protein</topology>
    </subcellularLocation>
</comment>
<dbReference type="KEGG" id="jre:109010526"/>
<evidence type="ECO:0000256" key="1">
    <source>
        <dbReference type="ARBA" id="ARBA00004155"/>
    </source>
</evidence>
<sequence>MASWNSNPVKVMYLVLGWSLQTQREMASWNSIPMEVMYQVLGWTACLSWTTASYPQVISNFRRKSVVGLSFDFAVLNLTKHSSYLIYNASLYFSSTIQKQYYEKYGYDEMIPVAANDVVFSAHAVLMTAVILFQILIYEVCGLLVYPHRRGTQKVSKIAIAIVSAVWLFAAVCFFTALPTHSWFWLISIFNSIQVIMTVIKYIPQAFMNFARKSTDGFNIGNVLLDFCGGVANYAQMAVQSIDQGSWVNFNGNMGKMLLSLVSIFFDIIFMCQRFVLYPRKKSQVSHKLIAEIREPLVKSADRPQSENV</sequence>
<evidence type="ECO:0000313" key="9">
    <source>
        <dbReference type="Proteomes" id="UP000235220"/>
    </source>
</evidence>
<dbReference type="GO" id="GO:0005774">
    <property type="term" value="C:vacuolar membrane"/>
    <property type="evidence" value="ECO:0000318"/>
    <property type="project" value="GO_Central"/>
</dbReference>
<dbReference type="Gramene" id="Jr01_05840_p1">
    <property type="protein sequence ID" value="cds.Jr01_05840_p1"/>
    <property type="gene ID" value="Jr01_05840"/>
</dbReference>
<evidence type="ECO:0000256" key="3">
    <source>
        <dbReference type="ARBA" id="ARBA00022692"/>
    </source>
</evidence>
<evidence type="ECO:0000256" key="5">
    <source>
        <dbReference type="ARBA" id="ARBA00022989"/>
    </source>
</evidence>
<gene>
    <name evidence="10" type="primary">LOC109010526</name>
</gene>
<dbReference type="InterPro" id="IPR005282">
    <property type="entry name" value="LC_transporter"/>
</dbReference>
<organism evidence="9 10">
    <name type="scientific">Juglans regia</name>
    <name type="common">English walnut</name>
    <dbReference type="NCBI Taxonomy" id="51240"/>
    <lineage>
        <taxon>Eukaryota</taxon>
        <taxon>Viridiplantae</taxon>
        <taxon>Streptophyta</taxon>
        <taxon>Embryophyta</taxon>
        <taxon>Tracheophyta</taxon>
        <taxon>Spermatophyta</taxon>
        <taxon>Magnoliopsida</taxon>
        <taxon>eudicotyledons</taxon>
        <taxon>Gunneridae</taxon>
        <taxon>Pentapetalae</taxon>
        <taxon>rosids</taxon>
        <taxon>fabids</taxon>
        <taxon>Fagales</taxon>
        <taxon>Juglandaceae</taxon>
        <taxon>Juglans</taxon>
    </lineage>
</organism>
<evidence type="ECO:0000256" key="4">
    <source>
        <dbReference type="ARBA" id="ARBA00022737"/>
    </source>
</evidence>
<dbReference type="OrthoDB" id="75720at2759"/>
<keyword evidence="7" id="KW-0458">Lysosome</keyword>
<evidence type="ECO:0000256" key="8">
    <source>
        <dbReference type="ARBA" id="ARBA00074957"/>
    </source>
</evidence>
<dbReference type="PANTHER" id="PTHR13131">
    <property type="entry name" value="CYSTINOSIN"/>
    <property type="match status" value="1"/>
</dbReference>
<evidence type="ECO:0000313" key="10">
    <source>
        <dbReference type="RefSeq" id="XP_035549775.1"/>
    </source>
</evidence>
<accession>A0A6P9EMI2</accession>
<keyword evidence="3" id="KW-0812">Transmembrane</keyword>
<dbReference type="GO" id="GO:0015184">
    <property type="term" value="F:L-cystine transmembrane transporter activity"/>
    <property type="evidence" value="ECO:0000318"/>
    <property type="project" value="GO_Central"/>
</dbReference>
<keyword evidence="4" id="KW-0677">Repeat</keyword>
<proteinExistence type="predicted"/>
<dbReference type="Pfam" id="PF04193">
    <property type="entry name" value="PQ-loop"/>
    <property type="match status" value="2"/>
</dbReference>
<dbReference type="GO" id="GO:0005765">
    <property type="term" value="C:lysosomal membrane"/>
    <property type="evidence" value="ECO:0007669"/>
    <property type="project" value="UniProtKB-SubCell"/>
</dbReference>
<protein>
    <recommendedName>
        <fullName evidence="8">Cystinosin homolog</fullName>
    </recommendedName>
</protein>
<dbReference type="NCBIfam" id="TIGR00951">
    <property type="entry name" value="2A43"/>
    <property type="match status" value="1"/>
</dbReference>
<reference evidence="10" key="1">
    <citation type="submission" date="2025-08" db="UniProtKB">
        <authorList>
            <consortium name="RefSeq"/>
        </authorList>
    </citation>
    <scope>IDENTIFICATION</scope>
    <source>
        <tissue evidence="10">Leaves</tissue>
    </source>
</reference>
<dbReference type="Proteomes" id="UP000235220">
    <property type="component" value="Chromosome 1"/>
</dbReference>
<dbReference type="Gene3D" id="1.20.1280.290">
    <property type="match status" value="2"/>
</dbReference>
<dbReference type="GeneID" id="109010526"/>
<dbReference type="RefSeq" id="XP_035549775.1">
    <property type="nucleotide sequence ID" value="XM_035693882.1"/>
</dbReference>
<evidence type="ECO:0000256" key="2">
    <source>
        <dbReference type="ARBA" id="ARBA00022448"/>
    </source>
</evidence>
<dbReference type="FunFam" id="1.20.1280.290:FF:000018">
    <property type="entry name" value="Cystinosin homolog"/>
    <property type="match status" value="1"/>
</dbReference>
<keyword evidence="5" id="KW-1133">Transmembrane helix</keyword>
<keyword evidence="9" id="KW-1185">Reference proteome</keyword>
<name>A0A6P9EMI2_JUGRE</name>
<dbReference type="GO" id="GO:0015811">
    <property type="term" value="P:L-cystine transport"/>
    <property type="evidence" value="ECO:0000318"/>
    <property type="project" value="GO_Central"/>
</dbReference>
<dbReference type="SMART" id="SM00679">
    <property type="entry name" value="CTNS"/>
    <property type="match status" value="2"/>
</dbReference>
<evidence type="ECO:0000256" key="7">
    <source>
        <dbReference type="ARBA" id="ARBA00023228"/>
    </source>
</evidence>
<dbReference type="InterPro" id="IPR006603">
    <property type="entry name" value="PQ-loop_rpt"/>
</dbReference>